<dbReference type="GO" id="GO:0008236">
    <property type="term" value="F:serine-type peptidase activity"/>
    <property type="evidence" value="ECO:0007669"/>
    <property type="project" value="UniProtKB-KW"/>
</dbReference>
<keyword evidence="4 5" id="KW-0720">Serine protease</keyword>
<organism evidence="8 9">
    <name type="scientific">Brevibacillus laterosporus</name>
    <name type="common">Bacillus laterosporus</name>
    <dbReference type="NCBI Taxonomy" id="1465"/>
    <lineage>
        <taxon>Bacteria</taxon>
        <taxon>Bacillati</taxon>
        <taxon>Bacillota</taxon>
        <taxon>Bacilli</taxon>
        <taxon>Bacillales</taxon>
        <taxon>Paenibacillaceae</taxon>
        <taxon>Brevibacillus</taxon>
    </lineage>
</organism>
<keyword evidence="9" id="KW-1185">Reference proteome</keyword>
<keyword evidence="2 5" id="KW-0645">Protease</keyword>
<dbReference type="GO" id="GO:0006508">
    <property type="term" value="P:proteolysis"/>
    <property type="evidence" value="ECO:0007669"/>
    <property type="project" value="UniProtKB-KW"/>
</dbReference>
<dbReference type="Gene3D" id="3.30.750.44">
    <property type="match status" value="1"/>
</dbReference>
<evidence type="ECO:0000256" key="6">
    <source>
        <dbReference type="SAM" id="SignalP"/>
    </source>
</evidence>
<dbReference type="InterPro" id="IPR029045">
    <property type="entry name" value="ClpP/crotonase-like_dom_sf"/>
</dbReference>
<dbReference type="InterPro" id="IPR041489">
    <property type="entry name" value="PDZ_6"/>
</dbReference>
<dbReference type="NCBIfam" id="TIGR00225">
    <property type="entry name" value="prc"/>
    <property type="match status" value="1"/>
</dbReference>
<dbReference type="PANTHER" id="PTHR32060:SF22">
    <property type="entry name" value="CARBOXYL-TERMINAL-PROCESSING PEPTIDASE 3, CHLOROPLASTIC"/>
    <property type="match status" value="1"/>
</dbReference>
<evidence type="ECO:0000313" key="9">
    <source>
        <dbReference type="Proteomes" id="UP000319432"/>
    </source>
</evidence>
<dbReference type="Pfam" id="PF03572">
    <property type="entry name" value="Peptidase_S41"/>
    <property type="match status" value="1"/>
</dbReference>
<feature type="domain" description="PDZ" evidence="7">
    <location>
        <begin position="141"/>
        <end position="212"/>
    </location>
</feature>
<comment type="similarity">
    <text evidence="1 5">Belongs to the peptidase S41A family.</text>
</comment>
<sequence>MKLRKTGILALTLMLLWPGSGALATTPGTLANVPSYDTTSTNNMPLLELQQVYYILQENHLDKPSEKKLVQGALQGVQQYIKDEKHAVVVVDEKDDTVKEMVDRIKQWQAQQKLDWYGVSYYGIEGMLTQVNDPYTTLFTQDELDRFENSVNNNFVGFGIMFRKTDKGIIVRKVVENSPADVAGINSGDKLEAVNGKKIVVEHLEELITMLQGEEGTSATLTFYKSGTAQTKDYTIKRSPLIMPEATSHLFASKSETIGYVRLDTFGSDAGDQFKEQLDKLEDKQKKLTGLVIDLRDNGGGYLSAARDIASLFMEEGLLMYTTNRNGVEVENWVRNGRPVSYPVTILVNGQTASASELLSGALQDHKIAKLIGTKTFGKGVAQTVLPLVDGNALKVTLQEYQTPTHRKVNKIGLVPDLVATDDIGQVVEALNELGENRIEVRQKSDDEVVVNGVSFYTTSPILKKMGNSLNIRSTFMQSMLQEKTAVPAEYRPLVSVTNPTVTFTWKKENNEYMFISEKKK</sequence>
<evidence type="ECO:0000256" key="2">
    <source>
        <dbReference type="ARBA" id="ARBA00022670"/>
    </source>
</evidence>
<name>A0A518V8J8_BRELA</name>
<dbReference type="SUPFAM" id="SSF52096">
    <property type="entry name" value="ClpP/crotonase"/>
    <property type="match status" value="1"/>
</dbReference>
<evidence type="ECO:0000256" key="5">
    <source>
        <dbReference type="RuleBase" id="RU004404"/>
    </source>
</evidence>
<gene>
    <name evidence="8" type="ORF">EEL30_13945</name>
</gene>
<evidence type="ECO:0000256" key="4">
    <source>
        <dbReference type="ARBA" id="ARBA00022825"/>
    </source>
</evidence>
<dbReference type="PROSITE" id="PS50106">
    <property type="entry name" value="PDZ"/>
    <property type="match status" value="1"/>
</dbReference>
<dbReference type="Gene3D" id="2.30.42.10">
    <property type="match status" value="1"/>
</dbReference>
<proteinExistence type="inferred from homology"/>
<dbReference type="InterPro" id="IPR001478">
    <property type="entry name" value="PDZ"/>
</dbReference>
<dbReference type="InterPro" id="IPR036034">
    <property type="entry name" value="PDZ_sf"/>
</dbReference>
<evidence type="ECO:0000256" key="1">
    <source>
        <dbReference type="ARBA" id="ARBA00009179"/>
    </source>
</evidence>
<keyword evidence="6" id="KW-0732">Signal</keyword>
<dbReference type="Pfam" id="PF17820">
    <property type="entry name" value="PDZ_6"/>
    <property type="match status" value="1"/>
</dbReference>
<dbReference type="GO" id="GO:0004175">
    <property type="term" value="F:endopeptidase activity"/>
    <property type="evidence" value="ECO:0007669"/>
    <property type="project" value="TreeGrafter"/>
</dbReference>
<dbReference type="PANTHER" id="PTHR32060">
    <property type="entry name" value="TAIL-SPECIFIC PROTEASE"/>
    <property type="match status" value="1"/>
</dbReference>
<dbReference type="EMBL" id="CP033464">
    <property type="protein sequence ID" value="QDX93308.1"/>
    <property type="molecule type" value="Genomic_DNA"/>
</dbReference>
<protein>
    <submittedName>
        <fullName evidence="8">S41 family peptidase</fullName>
    </submittedName>
</protein>
<dbReference type="InterPro" id="IPR005151">
    <property type="entry name" value="Tail-specific_protease"/>
</dbReference>
<dbReference type="CDD" id="cd06782">
    <property type="entry name" value="cpPDZ_CPP-like"/>
    <property type="match status" value="1"/>
</dbReference>
<dbReference type="AlphaFoldDB" id="A0A518V8J8"/>
<reference evidence="8 9" key="1">
    <citation type="submission" date="2018-11" db="EMBL/GenBank/DDBJ databases">
        <title>Phylogenetic determinants of toxin gene distribution in genomes of Brevibacillus laterosporus.</title>
        <authorList>
            <person name="Glare T.R."/>
            <person name="Durrant A."/>
            <person name="Berry C."/>
            <person name="Palma L."/>
            <person name="Ormskirk M."/>
            <person name="Cox M.O."/>
        </authorList>
    </citation>
    <scope>NUCLEOTIDE SEQUENCE [LARGE SCALE GENOMIC DNA]</scope>
    <source>
        <strain evidence="8 9">1821L</strain>
    </source>
</reference>
<evidence type="ECO:0000256" key="3">
    <source>
        <dbReference type="ARBA" id="ARBA00022801"/>
    </source>
</evidence>
<dbReference type="CDD" id="cd07560">
    <property type="entry name" value="Peptidase_S41_CPP"/>
    <property type="match status" value="1"/>
</dbReference>
<dbReference type="Gene3D" id="3.90.226.10">
    <property type="entry name" value="2-enoyl-CoA Hydratase, Chain A, domain 1"/>
    <property type="match status" value="1"/>
</dbReference>
<evidence type="ECO:0000259" key="7">
    <source>
        <dbReference type="PROSITE" id="PS50106"/>
    </source>
</evidence>
<feature type="signal peptide" evidence="6">
    <location>
        <begin position="1"/>
        <end position="24"/>
    </location>
</feature>
<dbReference type="SMART" id="SM00228">
    <property type="entry name" value="PDZ"/>
    <property type="match status" value="1"/>
</dbReference>
<evidence type="ECO:0000313" key="8">
    <source>
        <dbReference type="EMBL" id="QDX93308.1"/>
    </source>
</evidence>
<feature type="chain" id="PRO_5021897052" evidence="6">
    <location>
        <begin position="25"/>
        <end position="521"/>
    </location>
</feature>
<dbReference type="SUPFAM" id="SSF50156">
    <property type="entry name" value="PDZ domain-like"/>
    <property type="match status" value="1"/>
</dbReference>
<accession>A0A518V8J8</accession>
<dbReference type="SMART" id="SM00245">
    <property type="entry name" value="TSPc"/>
    <property type="match status" value="1"/>
</dbReference>
<keyword evidence="3 5" id="KW-0378">Hydrolase</keyword>
<dbReference type="Proteomes" id="UP000319432">
    <property type="component" value="Chromosome"/>
</dbReference>
<dbReference type="OrthoDB" id="9812068at2"/>
<dbReference type="InterPro" id="IPR004447">
    <property type="entry name" value="Peptidase_S41A"/>
</dbReference>